<keyword evidence="4" id="KW-1185">Reference proteome</keyword>
<proteinExistence type="predicted"/>
<sequence>MDFIVQLPPTRLGHDAIVVFVDRLTKRAYFQPTHTTVTAPEVAKLFFSTIFKNHRLPKVIISDRDAKFTSNFWKLLFNHIGTKLAMFTAFHPQTDGQTERMNHTLEEMLRAYSIYKQNTWDEYLPAVKFAYNNSKQASTGFTPFELDCGQHPNTPASLASNKLNHVLAAEDFINHWNNMIKIAKDTLIPTRKLSPKYLGPYTISAKISSTSYRLDLPSTLKIHPVFHVSMLKPYQQFEEFNREAPPQPIIIPESNEAKYEVEQILDKRLIRNKTQYLVKWLCYPLHDATWEPVENLKNAPKKLKEFELMRK</sequence>
<dbReference type="InterPro" id="IPR036397">
    <property type="entry name" value="RNaseH_sf"/>
</dbReference>
<dbReference type="InterPro" id="IPR023780">
    <property type="entry name" value="Chromo_domain"/>
</dbReference>
<dbReference type="PANTHER" id="PTHR35046">
    <property type="entry name" value="ZINC KNUCKLE (CCHC-TYPE) FAMILY PROTEIN"/>
    <property type="match status" value="1"/>
</dbReference>
<dbReference type="EMBL" id="CAJVPJ010002465">
    <property type="protein sequence ID" value="CAG8622037.1"/>
    <property type="molecule type" value="Genomic_DNA"/>
</dbReference>
<dbReference type="GO" id="GO:0015074">
    <property type="term" value="P:DNA integration"/>
    <property type="evidence" value="ECO:0007669"/>
    <property type="project" value="InterPro"/>
</dbReference>
<dbReference type="InterPro" id="IPR000953">
    <property type="entry name" value="Chromo/chromo_shadow_dom"/>
</dbReference>
<dbReference type="PROSITE" id="PS50013">
    <property type="entry name" value="CHROMO_2"/>
    <property type="match status" value="1"/>
</dbReference>
<evidence type="ECO:0000313" key="3">
    <source>
        <dbReference type="EMBL" id="CAG8622037.1"/>
    </source>
</evidence>
<dbReference type="InterPro" id="IPR012337">
    <property type="entry name" value="RNaseH-like_sf"/>
</dbReference>
<dbReference type="CDD" id="cd00024">
    <property type="entry name" value="CD_CSD"/>
    <property type="match status" value="1"/>
</dbReference>
<dbReference type="FunFam" id="3.30.420.10:FF:000032">
    <property type="entry name" value="Retrovirus-related Pol polyprotein from transposon 297-like Protein"/>
    <property type="match status" value="1"/>
</dbReference>
<comment type="caution">
    <text evidence="3">The sequence shown here is derived from an EMBL/GenBank/DDBJ whole genome shotgun (WGS) entry which is preliminary data.</text>
</comment>
<dbReference type="PANTHER" id="PTHR35046:SF26">
    <property type="entry name" value="RNA-DIRECTED DNA POLYMERASE"/>
    <property type="match status" value="1"/>
</dbReference>
<name>A0A9N9GMV8_9GLOM</name>
<dbReference type="Gene3D" id="3.30.420.10">
    <property type="entry name" value="Ribonuclease H-like superfamily/Ribonuclease H"/>
    <property type="match status" value="1"/>
</dbReference>
<dbReference type="InterPro" id="IPR016197">
    <property type="entry name" value="Chromo-like_dom_sf"/>
</dbReference>
<reference evidence="3" key="1">
    <citation type="submission" date="2021-06" db="EMBL/GenBank/DDBJ databases">
        <authorList>
            <person name="Kallberg Y."/>
            <person name="Tangrot J."/>
            <person name="Rosling A."/>
        </authorList>
    </citation>
    <scope>NUCLEOTIDE SEQUENCE</scope>
    <source>
        <strain evidence="3">IA702</strain>
    </source>
</reference>
<feature type="domain" description="Chromo" evidence="1">
    <location>
        <begin position="259"/>
        <end position="311"/>
    </location>
</feature>
<accession>A0A9N9GMV8</accession>
<evidence type="ECO:0000313" key="4">
    <source>
        <dbReference type="Proteomes" id="UP000789572"/>
    </source>
</evidence>
<dbReference type="OrthoDB" id="2447315at2759"/>
<dbReference type="GO" id="GO:0003676">
    <property type="term" value="F:nucleic acid binding"/>
    <property type="evidence" value="ECO:0007669"/>
    <property type="project" value="InterPro"/>
</dbReference>
<dbReference type="Gene3D" id="2.40.50.40">
    <property type="match status" value="1"/>
</dbReference>
<feature type="domain" description="Integrase catalytic" evidence="2">
    <location>
        <begin position="1"/>
        <end position="151"/>
    </location>
</feature>
<dbReference type="Proteomes" id="UP000789572">
    <property type="component" value="Unassembled WGS sequence"/>
</dbReference>
<evidence type="ECO:0000259" key="2">
    <source>
        <dbReference type="PROSITE" id="PS50994"/>
    </source>
</evidence>
<dbReference type="PROSITE" id="PS50994">
    <property type="entry name" value="INTEGRASE"/>
    <property type="match status" value="1"/>
</dbReference>
<gene>
    <name evidence="3" type="ORF">POCULU_LOCUS8468</name>
</gene>
<dbReference type="GO" id="GO:0005634">
    <property type="term" value="C:nucleus"/>
    <property type="evidence" value="ECO:0007669"/>
    <property type="project" value="UniProtKB-ARBA"/>
</dbReference>
<organism evidence="3 4">
    <name type="scientific">Paraglomus occultum</name>
    <dbReference type="NCBI Taxonomy" id="144539"/>
    <lineage>
        <taxon>Eukaryota</taxon>
        <taxon>Fungi</taxon>
        <taxon>Fungi incertae sedis</taxon>
        <taxon>Mucoromycota</taxon>
        <taxon>Glomeromycotina</taxon>
        <taxon>Glomeromycetes</taxon>
        <taxon>Paraglomerales</taxon>
        <taxon>Paraglomeraceae</taxon>
        <taxon>Paraglomus</taxon>
    </lineage>
</organism>
<dbReference type="SUPFAM" id="SSF53098">
    <property type="entry name" value="Ribonuclease H-like"/>
    <property type="match status" value="1"/>
</dbReference>
<dbReference type="Pfam" id="PF24626">
    <property type="entry name" value="SH3_Tf2-1"/>
    <property type="match status" value="1"/>
</dbReference>
<dbReference type="SUPFAM" id="SSF54160">
    <property type="entry name" value="Chromo domain-like"/>
    <property type="match status" value="1"/>
</dbReference>
<dbReference type="Pfam" id="PF00385">
    <property type="entry name" value="Chromo"/>
    <property type="match status" value="1"/>
</dbReference>
<dbReference type="SMART" id="SM00298">
    <property type="entry name" value="CHROMO"/>
    <property type="match status" value="1"/>
</dbReference>
<protein>
    <submittedName>
        <fullName evidence="3">7437_t:CDS:1</fullName>
    </submittedName>
</protein>
<dbReference type="AlphaFoldDB" id="A0A9N9GMV8"/>
<evidence type="ECO:0000259" key="1">
    <source>
        <dbReference type="PROSITE" id="PS50013"/>
    </source>
</evidence>
<dbReference type="InterPro" id="IPR001584">
    <property type="entry name" value="Integrase_cat-core"/>
</dbReference>
<dbReference type="InterPro" id="IPR056924">
    <property type="entry name" value="SH3_Tf2-1"/>
</dbReference>